<accession>A0A495QVH5</accession>
<reference evidence="2 3" key="1">
    <citation type="submission" date="2018-10" db="EMBL/GenBank/DDBJ databases">
        <title>Genomic Encyclopedia of Archaeal and Bacterial Type Strains, Phase II (KMG-II): from individual species to whole genera.</title>
        <authorList>
            <person name="Goeker M."/>
        </authorList>
    </citation>
    <scope>NUCLEOTIDE SEQUENCE [LARGE SCALE GENOMIC DNA]</scope>
    <source>
        <strain evidence="2 3">DSM 11927</strain>
    </source>
</reference>
<comment type="caution">
    <text evidence="2">The sequence shown here is derived from an EMBL/GenBank/DDBJ whole genome shotgun (WGS) entry which is preliminary data.</text>
</comment>
<keyword evidence="3" id="KW-1185">Reference proteome</keyword>
<organism evidence="2 3">
    <name type="scientific">Haloarcula quadrata</name>
    <dbReference type="NCBI Taxonomy" id="182779"/>
    <lineage>
        <taxon>Archaea</taxon>
        <taxon>Methanobacteriati</taxon>
        <taxon>Methanobacteriota</taxon>
        <taxon>Stenosarchaea group</taxon>
        <taxon>Halobacteria</taxon>
        <taxon>Halobacteriales</taxon>
        <taxon>Haloarculaceae</taxon>
        <taxon>Haloarcula</taxon>
    </lineage>
</organism>
<proteinExistence type="predicted"/>
<feature type="compositionally biased region" description="Polar residues" evidence="1">
    <location>
        <begin position="79"/>
        <end position="90"/>
    </location>
</feature>
<dbReference type="AlphaFoldDB" id="A0A495QVH5"/>
<feature type="region of interest" description="Disordered" evidence="1">
    <location>
        <begin position="75"/>
        <end position="99"/>
    </location>
</feature>
<gene>
    <name evidence="2" type="ORF">BDK61_3718</name>
</gene>
<sequence>MAIQHSPLNHPVSDIQMLTELTFHGLDIARVEPDGDLIDFVADELPAGAALLFGQADQQIPTTAVRGMEYQHGRASRIQAVSSARTSQEHPVNGSPEGR</sequence>
<evidence type="ECO:0000313" key="2">
    <source>
        <dbReference type="EMBL" id="RKS78077.1"/>
    </source>
</evidence>
<evidence type="ECO:0000313" key="3">
    <source>
        <dbReference type="Proteomes" id="UP000268233"/>
    </source>
</evidence>
<name>A0A495QVH5_9EURY</name>
<dbReference type="Proteomes" id="UP000268233">
    <property type="component" value="Unassembled WGS sequence"/>
</dbReference>
<dbReference type="EMBL" id="RBWW01000002">
    <property type="protein sequence ID" value="RKS78077.1"/>
    <property type="molecule type" value="Genomic_DNA"/>
</dbReference>
<protein>
    <submittedName>
        <fullName evidence="2">Uncharacterized protein</fullName>
    </submittedName>
</protein>
<evidence type="ECO:0000256" key="1">
    <source>
        <dbReference type="SAM" id="MobiDB-lite"/>
    </source>
</evidence>